<keyword evidence="6" id="KW-0906">Nuclear pore complex</keyword>
<dbReference type="InterPro" id="IPR015007">
    <property type="entry name" value="NUP2/50/61"/>
</dbReference>
<keyword evidence="11" id="KW-1185">Reference proteome</keyword>
<comment type="subcellular location">
    <subcellularLocation>
        <location evidence="1">Nucleus</location>
        <location evidence="1">Nuclear pore complex</location>
    </subcellularLocation>
</comment>
<feature type="domain" description="RanBD1" evidence="9">
    <location>
        <begin position="692"/>
        <end position="801"/>
    </location>
</feature>
<feature type="region of interest" description="Disordered" evidence="8">
    <location>
        <begin position="236"/>
        <end position="255"/>
    </location>
</feature>
<dbReference type="CDD" id="cd13170">
    <property type="entry name" value="RanBD_NUP50"/>
    <property type="match status" value="1"/>
</dbReference>
<dbReference type="AlphaFoldDB" id="A0A4C1SRM9"/>
<feature type="compositionally biased region" description="Basic and acidic residues" evidence="8">
    <location>
        <begin position="11"/>
        <end position="25"/>
    </location>
</feature>
<evidence type="ECO:0000313" key="10">
    <source>
        <dbReference type="EMBL" id="GBP03701.1"/>
    </source>
</evidence>
<dbReference type="InterPro" id="IPR011993">
    <property type="entry name" value="PH-like_dom_sf"/>
</dbReference>
<keyword evidence="5" id="KW-0811">Translocation</keyword>
<name>A0A4C1SRM9_EUMVA</name>
<keyword evidence="7" id="KW-0539">Nucleus</keyword>
<feature type="compositionally biased region" description="Low complexity" evidence="8">
    <location>
        <begin position="93"/>
        <end position="108"/>
    </location>
</feature>
<dbReference type="Pfam" id="PF00638">
    <property type="entry name" value="Ran_BP1"/>
    <property type="match status" value="1"/>
</dbReference>
<evidence type="ECO:0000256" key="5">
    <source>
        <dbReference type="ARBA" id="ARBA00023010"/>
    </source>
</evidence>
<evidence type="ECO:0000256" key="6">
    <source>
        <dbReference type="ARBA" id="ARBA00023132"/>
    </source>
</evidence>
<dbReference type="SUPFAM" id="SSF50729">
    <property type="entry name" value="PH domain-like"/>
    <property type="match status" value="1"/>
</dbReference>
<dbReference type="EMBL" id="BGZK01000011">
    <property type="protein sequence ID" value="GBP03701.1"/>
    <property type="molecule type" value="Genomic_DNA"/>
</dbReference>
<feature type="region of interest" description="Disordered" evidence="8">
    <location>
        <begin position="1"/>
        <end position="31"/>
    </location>
</feature>
<feature type="compositionally biased region" description="Polar residues" evidence="8">
    <location>
        <begin position="335"/>
        <end position="353"/>
    </location>
</feature>
<dbReference type="GO" id="GO:0005643">
    <property type="term" value="C:nuclear pore"/>
    <property type="evidence" value="ECO:0007669"/>
    <property type="project" value="UniProtKB-SubCell"/>
</dbReference>
<feature type="region of interest" description="Disordered" evidence="8">
    <location>
        <begin position="330"/>
        <end position="353"/>
    </location>
</feature>
<protein>
    <submittedName>
        <fullName evidence="10">Nuclear pore complex protein Nup50</fullName>
    </submittedName>
</protein>
<reference evidence="10 11" key="1">
    <citation type="journal article" date="2019" name="Commun. Biol.">
        <title>The bagworm genome reveals a unique fibroin gene that provides high tensile strength.</title>
        <authorList>
            <person name="Kono N."/>
            <person name="Nakamura H."/>
            <person name="Ohtoshi R."/>
            <person name="Tomita M."/>
            <person name="Numata K."/>
            <person name="Arakawa K."/>
        </authorList>
    </citation>
    <scope>NUCLEOTIDE SEQUENCE [LARGE SCALE GENOMIC DNA]</scope>
</reference>
<feature type="region of interest" description="Disordered" evidence="8">
    <location>
        <begin position="405"/>
        <end position="424"/>
    </location>
</feature>
<organism evidence="10 11">
    <name type="scientific">Eumeta variegata</name>
    <name type="common">Bagworm moth</name>
    <name type="synonym">Eumeta japonica</name>
    <dbReference type="NCBI Taxonomy" id="151549"/>
    <lineage>
        <taxon>Eukaryota</taxon>
        <taxon>Metazoa</taxon>
        <taxon>Ecdysozoa</taxon>
        <taxon>Arthropoda</taxon>
        <taxon>Hexapoda</taxon>
        <taxon>Insecta</taxon>
        <taxon>Pterygota</taxon>
        <taxon>Neoptera</taxon>
        <taxon>Endopterygota</taxon>
        <taxon>Lepidoptera</taxon>
        <taxon>Glossata</taxon>
        <taxon>Ditrysia</taxon>
        <taxon>Tineoidea</taxon>
        <taxon>Psychidae</taxon>
        <taxon>Oiketicinae</taxon>
        <taxon>Eumeta</taxon>
    </lineage>
</organism>
<feature type="region of interest" description="Disordered" evidence="8">
    <location>
        <begin position="657"/>
        <end position="689"/>
    </location>
</feature>
<evidence type="ECO:0000256" key="4">
    <source>
        <dbReference type="ARBA" id="ARBA00022927"/>
    </source>
</evidence>
<accession>A0A4C1SRM9</accession>
<evidence type="ECO:0000256" key="2">
    <source>
        <dbReference type="ARBA" id="ARBA00022448"/>
    </source>
</evidence>
<feature type="region of interest" description="Disordered" evidence="8">
    <location>
        <begin position="158"/>
        <end position="183"/>
    </location>
</feature>
<proteinExistence type="predicted"/>
<dbReference type="InterPro" id="IPR000156">
    <property type="entry name" value="Ran_bind_dom"/>
</dbReference>
<keyword evidence="4" id="KW-0653">Protein transport</keyword>
<evidence type="ECO:0000256" key="7">
    <source>
        <dbReference type="ARBA" id="ARBA00023242"/>
    </source>
</evidence>
<evidence type="ECO:0000256" key="1">
    <source>
        <dbReference type="ARBA" id="ARBA00004567"/>
    </source>
</evidence>
<dbReference type="Proteomes" id="UP000299102">
    <property type="component" value="Unassembled WGS sequence"/>
</dbReference>
<keyword evidence="3" id="KW-0509">mRNA transport</keyword>
<dbReference type="Pfam" id="PF08911">
    <property type="entry name" value="NUP50"/>
    <property type="match status" value="1"/>
</dbReference>
<feature type="compositionally biased region" description="Polar residues" evidence="8">
    <location>
        <begin position="236"/>
        <end position="250"/>
    </location>
</feature>
<gene>
    <name evidence="10" type="primary">Nup50</name>
    <name evidence="10" type="ORF">EVAR_2437_1</name>
</gene>
<comment type="caution">
    <text evidence="10">The sequence shown here is derived from an EMBL/GenBank/DDBJ whole genome shotgun (WGS) entry which is preliminary data.</text>
</comment>
<dbReference type="PROSITE" id="PS50196">
    <property type="entry name" value="RANBD1"/>
    <property type="match status" value="1"/>
</dbReference>
<keyword evidence="2" id="KW-0813">Transport</keyword>
<dbReference type="GO" id="GO:0015031">
    <property type="term" value="P:protein transport"/>
    <property type="evidence" value="ECO:0007669"/>
    <property type="project" value="UniProtKB-KW"/>
</dbReference>
<evidence type="ECO:0000259" key="9">
    <source>
        <dbReference type="PROSITE" id="PS50196"/>
    </source>
</evidence>
<dbReference type="GO" id="GO:0051028">
    <property type="term" value="P:mRNA transport"/>
    <property type="evidence" value="ECO:0007669"/>
    <property type="project" value="UniProtKB-KW"/>
</dbReference>
<feature type="region of interest" description="Disordered" evidence="8">
    <location>
        <begin position="87"/>
        <end position="110"/>
    </location>
</feature>
<dbReference type="InterPro" id="IPR053074">
    <property type="entry name" value="NPC_Nucleoporin"/>
</dbReference>
<evidence type="ECO:0000256" key="8">
    <source>
        <dbReference type="SAM" id="MobiDB-lite"/>
    </source>
</evidence>
<sequence length="801" mass="86318">MSMKRQATAELNHENWDQEEPKDNDMSIFKTAPKDVLEKRVIRTGKRRFYAPSGDDTRKNVFSGFQGFTKPQTSAFEFLTNLTNGTKTTSNGSLLTSTDSSFTSPSPFGLKPPTPSSSLFQIPTIPLSSDTSPKPANIFGPAIKSSVFQTPTNTTSNVGSIFNSPKDSTTEPSSFRIPSTEPSSFRIPSTGNTTVTNNFLTPIKSDGSTVSNSTNIQNTSPIFGTVSINQSASPTTTLSNLKSTQSNSGGSPLKKTESIVTDFTSAGTQIKDTDLVKFYSKLASLNKAVTEWVKKHVEDTPLCILTPIFRDYEKYLKELQSKYGVENIENELESESQSKSTDSETKTSNTFESSKPLVSNLFSNHNNKNAGNHSLFDTKTDAKDTAATLVASKSSDISKTTSTNLPTFSFGTTSSNTNKSTTTSSLGANDSILNTSTTNDTTVTFTLFSKGPATAVSTPTTNTFSFNMNTPTTTTVNATPPTFSFGGKPNNSDSTPSFSFGIPSVTKTDDSNKNTLFSITSKPSTTVNVSAPTFSFENPISSSTATTTISTLAFNAKPITSISSPTPIGTTTNTTTTLVPSTFSFNSKSIGATTVSPFTINMSYSPSSTTSAPSTFSFAIKSPSRNQSTTAVTPFSFNMNTPISTVSESKAFSFGTGKPFTFNTENKTENSQQSKKEEDEEPPKNEFTPVVEENSVYDKRCKVYVKKDGSFVDKGVGTLYIKKVDDSGKHQLLVRANTNLGNILINLILSKNIPLQRLAKSDVMMGCVPTPDEKPHPIPVLIRVKTSEEADELLEALKKYS</sequence>
<dbReference type="PANTHER" id="PTHR38697">
    <property type="entry name" value="NUCLEAR PORE COMPLEX PROTEIN SIMILAR TO S. CEREVISIAE NUP2 (EUROFUNG)"/>
    <property type="match status" value="1"/>
</dbReference>
<dbReference type="STRING" id="151549.A0A4C1SRM9"/>
<dbReference type="OrthoDB" id="10062131at2759"/>
<dbReference type="PANTHER" id="PTHR38697:SF1">
    <property type="entry name" value="NUCLEAR PORE COMPLEX PROTEIN SIMILAR TO S. CEREVISIAE NUP2 (EUROFUNG)"/>
    <property type="match status" value="1"/>
</dbReference>
<evidence type="ECO:0000313" key="11">
    <source>
        <dbReference type="Proteomes" id="UP000299102"/>
    </source>
</evidence>
<dbReference type="SMART" id="SM00160">
    <property type="entry name" value="RanBD"/>
    <property type="match status" value="1"/>
</dbReference>
<dbReference type="Gene3D" id="2.30.29.30">
    <property type="entry name" value="Pleckstrin-homology domain (PH domain)/Phosphotyrosine-binding domain (PTB)"/>
    <property type="match status" value="1"/>
</dbReference>
<evidence type="ECO:0000256" key="3">
    <source>
        <dbReference type="ARBA" id="ARBA00022816"/>
    </source>
</evidence>